<name>A0A9E8KQC8_9ALTE</name>
<dbReference type="AlphaFoldDB" id="A0A9E8KQC8"/>
<evidence type="ECO:0000256" key="6">
    <source>
        <dbReference type="RuleBase" id="RU363076"/>
    </source>
</evidence>
<dbReference type="EMBL" id="CP101527">
    <property type="protein sequence ID" value="UZW75065.1"/>
    <property type="molecule type" value="Genomic_DNA"/>
</dbReference>
<dbReference type="KEGG" id="asem:NNL22_00220"/>
<dbReference type="Proteomes" id="UP001164472">
    <property type="component" value="Chromosome"/>
</dbReference>
<proteinExistence type="inferred from homology"/>
<comment type="subcellular location">
    <subcellularLocation>
        <location evidence="6">Cell membrane</location>
        <topology evidence="6">Multi-pass membrane protein</topology>
    </subcellularLocation>
    <subcellularLocation>
        <location evidence="1">Membrane</location>
    </subcellularLocation>
</comment>
<dbReference type="PANTHER" id="PTHR23427">
    <property type="entry name" value="SURFEIT LOCUS PROTEIN"/>
    <property type="match status" value="1"/>
</dbReference>
<keyword evidence="8" id="KW-1185">Reference proteome</keyword>
<evidence type="ECO:0000256" key="2">
    <source>
        <dbReference type="ARBA" id="ARBA00007165"/>
    </source>
</evidence>
<keyword evidence="3 6" id="KW-0812">Transmembrane</keyword>
<accession>A0A9E8KQC8</accession>
<protein>
    <recommendedName>
        <fullName evidence="6">SURF1-like protein</fullName>
    </recommendedName>
</protein>
<evidence type="ECO:0000256" key="3">
    <source>
        <dbReference type="ARBA" id="ARBA00022692"/>
    </source>
</evidence>
<evidence type="ECO:0000313" key="7">
    <source>
        <dbReference type="EMBL" id="UZW75065.1"/>
    </source>
</evidence>
<dbReference type="InterPro" id="IPR045214">
    <property type="entry name" value="Surf1/Surf4"/>
</dbReference>
<gene>
    <name evidence="7" type="ORF">NNL22_00220</name>
</gene>
<dbReference type="CDD" id="cd06662">
    <property type="entry name" value="SURF1"/>
    <property type="match status" value="1"/>
</dbReference>
<keyword evidence="6" id="KW-1003">Cell membrane</keyword>
<dbReference type="Pfam" id="PF02104">
    <property type="entry name" value="SURF1"/>
    <property type="match status" value="1"/>
</dbReference>
<reference evidence="7" key="1">
    <citation type="submission" date="2022-07" db="EMBL/GenBank/DDBJ databases">
        <title>Alkalimarinus sp. nov., isolated from gut of a Alitta virens.</title>
        <authorList>
            <person name="Yang A.I."/>
            <person name="Shin N.-R."/>
        </authorList>
    </citation>
    <scope>NUCLEOTIDE SEQUENCE</scope>
    <source>
        <strain evidence="7">FA028</strain>
    </source>
</reference>
<keyword evidence="4 6" id="KW-1133">Transmembrane helix</keyword>
<feature type="transmembrane region" description="Helical" evidence="6">
    <location>
        <begin position="12"/>
        <end position="31"/>
    </location>
</feature>
<dbReference type="RefSeq" id="WP_251812273.1">
    <property type="nucleotide sequence ID" value="NZ_CP101527.1"/>
</dbReference>
<evidence type="ECO:0000256" key="1">
    <source>
        <dbReference type="ARBA" id="ARBA00004370"/>
    </source>
</evidence>
<dbReference type="GO" id="GO:0005886">
    <property type="term" value="C:plasma membrane"/>
    <property type="evidence" value="ECO:0007669"/>
    <property type="project" value="UniProtKB-SubCell"/>
</dbReference>
<comment type="similarity">
    <text evidence="2 6">Belongs to the SURF1 family.</text>
</comment>
<sequence>MARSTRYSKGTVALLVFAVIMTPLLVGLGLWQLNRADEKQAVIDLQAEGEQSKNIKLTTLITVDWTHQTSANETLNYKRVDAKGRYDSRIYLLLDNRTRNGKVGYEVINLFRTDDGKAIWVNRGWIKAPVYRDQWPEIKPVTGVVAITGSVYLTSGQNFTLAADEATDQWPRRVQGIDINTLNTEFKHDLYPFTLRLIDDAQPGALQTGWRLATMSPEKHFGYAFQWFSLALLLVVMTTFAIAKNNTDEAAQSYDA</sequence>
<evidence type="ECO:0000256" key="5">
    <source>
        <dbReference type="ARBA" id="ARBA00023136"/>
    </source>
</evidence>
<keyword evidence="5 6" id="KW-0472">Membrane</keyword>
<evidence type="ECO:0000256" key="4">
    <source>
        <dbReference type="ARBA" id="ARBA00022989"/>
    </source>
</evidence>
<dbReference type="InterPro" id="IPR002994">
    <property type="entry name" value="Surf1/Shy1"/>
</dbReference>
<feature type="transmembrane region" description="Helical" evidence="6">
    <location>
        <begin position="221"/>
        <end position="243"/>
    </location>
</feature>
<organism evidence="7 8">
    <name type="scientific">Alkalimarinus sediminis</name>
    <dbReference type="NCBI Taxonomy" id="1632866"/>
    <lineage>
        <taxon>Bacteria</taxon>
        <taxon>Pseudomonadati</taxon>
        <taxon>Pseudomonadota</taxon>
        <taxon>Gammaproteobacteria</taxon>
        <taxon>Alteromonadales</taxon>
        <taxon>Alteromonadaceae</taxon>
        <taxon>Alkalimarinus</taxon>
    </lineage>
</organism>
<dbReference type="PROSITE" id="PS50895">
    <property type="entry name" value="SURF1"/>
    <property type="match status" value="1"/>
</dbReference>
<evidence type="ECO:0000313" key="8">
    <source>
        <dbReference type="Proteomes" id="UP001164472"/>
    </source>
</evidence>
<dbReference type="PANTHER" id="PTHR23427:SF2">
    <property type="entry name" value="SURFEIT LOCUS PROTEIN 1"/>
    <property type="match status" value="1"/>
</dbReference>